<dbReference type="Proteomes" id="UP000198403">
    <property type="component" value="Unassembled WGS sequence"/>
</dbReference>
<dbReference type="AlphaFoldDB" id="A0A238WSJ9"/>
<sequence length="235" mass="24046">MPVRPGSELRRLWAGRLSGRVLARPLPAVADVVRVAGALVDDGCTVALEHVPRPGETSAPALLELVREVSAAGLAAACELSVPVDTDGARTVAAAALDAGLAVVLAGPAADVDAVGLPGAGVIVRAGEPGAETRCRELAGGHVRLVRGPGRRGATDLAFVRCLNVLMAAEGRPGIAVSDPRLIAIAGERAAWNGRTPDSWELVMPYGVLIHEQRRLVAAGDTVRVAVTQVPGGRS</sequence>
<gene>
    <name evidence="1" type="ORF">SAMN06272737_10946</name>
</gene>
<keyword evidence="2" id="KW-1185">Reference proteome</keyword>
<organism evidence="1 2">
    <name type="scientific">Blastococcus mobilis</name>
    <dbReference type="NCBI Taxonomy" id="1938746"/>
    <lineage>
        <taxon>Bacteria</taxon>
        <taxon>Bacillati</taxon>
        <taxon>Actinomycetota</taxon>
        <taxon>Actinomycetes</taxon>
        <taxon>Geodermatophilales</taxon>
        <taxon>Geodermatophilaceae</taxon>
        <taxon>Blastococcus</taxon>
    </lineage>
</organism>
<proteinExistence type="predicted"/>
<dbReference type="OrthoDB" id="9773461at2"/>
<protein>
    <submittedName>
        <fullName evidence="1">Proline dehydrogenase</fullName>
    </submittedName>
</protein>
<reference evidence="1 2" key="1">
    <citation type="submission" date="2017-06" db="EMBL/GenBank/DDBJ databases">
        <authorList>
            <person name="Kim H.J."/>
            <person name="Triplett B.A."/>
        </authorList>
    </citation>
    <scope>NUCLEOTIDE SEQUENCE [LARGE SCALE GENOMIC DNA]</scope>
    <source>
        <strain evidence="1 2">DSM 44272</strain>
    </source>
</reference>
<evidence type="ECO:0000313" key="2">
    <source>
        <dbReference type="Proteomes" id="UP000198403"/>
    </source>
</evidence>
<accession>A0A238WSJ9</accession>
<evidence type="ECO:0000313" key="1">
    <source>
        <dbReference type="EMBL" id="SNR48649.1"/>
    </source>
</evidence>
<dbReference type="EMBL" id="FZNO01000009">
    <property type="protein sequence ID" value="SNR48649.1"/>
    <property type="molecule type" value="Genomic_DNA"/>
</dbReference>
<name>A0A238WSJ9_9ACTN</name>
<dbReference type="Gene3D" id="3.20.20.220">
    <property type="match status" value="1"/>
</dbReference>
<dbReference type="RefSeq" id="WP_089336386.1">
    <property type="nucleotide sequence ID" value="NZ_FZNO01000009.1"/>
</dbReference>